<dbReference type="PROSITE" id="PS50102">
    <property type="entry name" value="RRM"/>
    <property type="match status" value="2"/>
</dbReference>
<dbReference type="STRING" id="670483.S7RVU8"/>
<feature type="compositionally biased region" description="Polar residues" evidence="3">
    <location>
        <begin position="219"/>
        <end position="237"/>
    </location>
</feature>
<dbReference type="HOGENOM" id="CLU_027451_2_2_1"/>
<organism evidence="5 6">
    <name type="scientific">Gloeophyllum trabeum (strain ATCC 11539 / FP-39264 / Madison 617)</name>
    <name type="common">Brown rot fungus</name>
    <dbReference type="NCBI Taxonomy" id="670483"/>
    <lineage>
        <taxon>Eukaryota</taxon>
        <taxon>Fungi</taxon>
        <taxon>Dikarya</taxon>
        <taxon>Basidiomycota</taxon>
        <taxon>Agaricomycotina</taxon>
        <taxon>Agaricomycetes</taxon>
        <taxon>Gloeophyllales</taxon>
        <taxon>Gloeophyllaceae</taxon>
        <taxon>Gloeophyllum</taxon>
    </lineage>
</organism>
<proteinExistence type="predicted"/>
<feature type="compositionally biased region" description="Acidic residues" evidence="3">
    <location>
        <begin position="379"/>
        <end position="391"/>
    </location>
</feature>
<feature type="compositionally biased region" description="Polar residues" evidence="3">
    <location>
        <begin position="113"/>
        <end position="124"/>
    </location>
</feature>
<evidence type="ECO:0000256" key="3">
    <source>
        <dbReference type="SAM" id="MobiDB-lite"/>
    </source>
</evidence>
<keyword evidence="6" id="KW-1185">Reference proteome</keyword>
<protein>
    <submittedName>
        <fullName evidence="5">RNA-binding domain-containing protein</fullName>
    </submittedName>
</protein>
<dbReference type="KEGG" id="gtr:GLOTRDRAFT_113800"/>
<dbReference type="EMBL" id="KB469297">
    <property type="protein sequence ID" value="EPQ58945.1"/>
    <property type="molecule type" value="Genomic_DNA"/>
</dbReference>
<dbReference type="PANTHER" id="PTHR23236:SF95">
    <property type="entry name" value="NUCLEOLAR PROTEIN 13"/>
    <property type="match status" value="1"/>
</dbReference>
<feature type="region of interest" description="Disordered" evidence="3">
    <location>
        <begin position="1"/>
        <end position="124"/>
    </location>
</feature>
<dbReference type="OrthoDB" id="439808at2759"/>
<feature type="region of interest" description="Disordered" evidence="3">
    <location>
        <begin position="362"/>
        <end position="450"/>
    </location>
</feature>
<dbReference type="Pfam" id="PF00076">
    <property type="entry name" value="RRM_1"/>
    <property type="match status" value="1"/>
</dbReference>
<feature type="compositionally biased region" description="Basic and acidic residues" evidence="3">
    <location>
        <begin position="82"/>
        <end position="92"/>
    </location>
</feature>
<dbReference type="OMA" id="RVWVNQL"/>
<dbReference type="InterPro" id="IPR000504">
    <property type="entry name" value="RRM_dom"/>
</dbReference>
<feature type="compositionally biased region" description="Low complexity" evidence="3">
    <location>
        <begin position="1"/>
        <end position="20"/>
    </location>
</feature>
<evidence type="ECO:0000256" key="2">
    <source>
        <dbReference type="PROSITE-ProRule" id="PRU00176"/>
    </source>
</evidence>
<sequence length="450" mass="48783">MSSAASSSSSSSSDSRPSSPHISRKRKRTTAVKDVASDDDSSGSDGSDSEVDDAHEDAVNGEDSDTPVLSHAEKRRQKKKQKGESKSAEEPAKASGKKSTSGDKSNSKPEIPQRQNSVWVGNLSYRTTPQSIRDFFKDVGEITRVHMPMKAAKGPGGTKENRGFAYVDFASPDAKVIAITLSEQELDGRRLLIKDGDDFTGRPTPASGPNAESPAAPGATTSTHSRTAQKILSSQKQPPGPTLFLGNLSFETTEKSIREMLEAHRPRSSDKEKDKPEESGWIRKVRLGTFEDSGHCKGWAFVDFTSTEHATAALTNPKNHHLDGRKIVVEYASPDAVRRGGGLALLGKKDKYSKEGREFKERIKETLPKRHHAKHAVDEGGDAEGADEDTAEPPPPKEKREKKSDPRKSGKDSRRDSTSRKVRAKPGAALAQAPRASATIVPSQGQKIKF</sequence>
<dbReference type="RefSeq" id="XP_007862066.1">
    <property type="nucleotide sequence ID" value="XM_007863875.1"/>
</dbReference>
<dbReference type="GO" id="GO:0005730">
    <property type="term" value="C:nucleolus"/>
    <property type="evidence" value="ECO:0007669"/>
    <property type="project" value="TreeGrafter"/>
</dbReference>
<keyword evidence="1 2" id="KW-0694">RNA-binding</keyword>
<evidence type="ECO:0000313" key="5">
    <source>
        <dbReference type="EMBL" id="EPQ58945.1"/>
    </source>
</evidence>
<reference evidence="5 6" key="1">
    <citation type="journal article" date="2012" name="Science">
        <title>The Paleozoic origin of enzymatic lignin decomposition reconstructed from 31 fungal genomes.</title>
        <authorList>
            <person name="Floudas D."/>
            <person name="Binder M."/>
            <person name="Riley R."/>
            <person name="Barry K."/>
            <person name="Blanchette R.A."/>
            <person name="Henrissat B."/>
            <person name="Martinez A.T."/>
            <person name="Otillar R."/>
            <person name="Spatafora J.W."/>
            <person name="Yadav J.S."/>
            <person name="Aerts A."/>
            <person name="Benoit I."/>
            <person name="Boyd A."/>
            <person name="Carlson A."/>
            <person name="Copeland A."/>
            <person name="Coutinho P.M."/>
            <person name="de Vries R.P."/>
            <person name="Ferreira P."/>
            <person name="Findley K."/>
            <person name="Foster B."/>
            <person name="Gaskell J."/>
            <person name="Glotzer D."/>
            <person name="Gorecki P."/>
            <person name="Heitman J."/>
            <person name="Hesse C."/>
            <person name="Hori C."/>
            <person name="Igarashi K."/>
            <person name="Jurgens J.A."/>
            <person name="Kallen N."/>
            <person name="Kersten P."/>
            <person name="Kohler A."/>
            <person name="Kuees U."/>
            <person name="Kumar T.K.A."/>
            <person name="Kuo A."/>
            <person name="LaButti K."/>
            <person name="Larrondo L.F."/>
            <person name="Lindquist E."/>
            <person name="Ling A."/>
            <person name="Lombard V."/>
            <person name="Lucas S."/>
            <person name="Lundell T."/>
            <person name="Martin R."/>
            <person name="McLaughlin D.J."/>
            <person name="Morgenstern I."/>
            <person name="Morin E."/>
            <person name="Murat C."/>
            <person name="Nagy L.G."/>
            <person name="Nolan M."/>
            <person name="Ohm R.A."/>
            <person name="Patyshakuliyeva A."/>
            <person name="Rokas A."/>
            <person name="Ruiz-Duenas F.J."/>
            <person name="Sabat G."/>
            <person name="Salamov A."/>
            <person name="Samejima M."/>
            <person name="Schmutz J."/>
            <person name="Slot J.C."/>
            <person name="St John F."/>
            <person name="Stenlid J."/>
            <person name="Sun H."/>
            <person name="Sun S."/>
            <person name="Syed K."/>
            <person name="Tsang A."/>
            <person name="Wiebenga A."/>
            <person name="Young D."/>
            <person name="Pisabarro A."/>
            <person name="Eastwood D.C."/>
            <person name="Martin F."/>
            <person name="Cullen D."/>
            <person name="Grigoriev I.V."/>
            <person name="Hibbett D.S."/>
        </authorList>
    </citation>
    <scope>NUCLEOTIDE SEQUENCE [LARGE SCALE GENOMIC DNA]</scope>
    <source>
        <strain evidence="5 6">ATCC 11539</strain>
    </source>
</reference>
<name>S7RVU8_GLOTA</name>
<feature type="region of interest" description="Disordered" evidence="3">
    <location>
        <begin position="194"/>
        <end position="246"/>
    </location>
</feature>
<dbReference type="Gene3D" id="3.30.70.330">
    <property type="match status" value="2"/>
</dbReference>
<dbReference type="SUPFAM" id="SSF54928">
    <property type="entry name" value="RNA-binding domain, RBD"/>
    <property type="match status" value="1"/>
</dbReference>
<dbReference type="eggNOG" id="KOG4210">
    <property type="taxonomic scope" value="Eukaryota"/>
</dbReference>
<dbReference type="InterPro" id="IPR012677">
    <property type="entry name" value="Nucleotide-bd_a/b_plait_sf"/>
</dbReference>
<dbReference type="InterPro" id="IPR035979">
    <property type="entry name" value="RBD_domain_sf"/>
</dbReference>
<evidence type="ECO:0000259" key="4">
    <source>
        <dbReference type="PROSITE" id="PS50102"/>
    </source>
</evidence>
<dbReference type="PANTHER" id="PTHR23236">
    <property type="entry name" value="EUKARYOTIC TRANSLATION INITIATION FACTOR 4B/4H"/>
    <property type="match status" value="1"/>
</dbReference>
<accession>S7RVU8</accession>
<dbReference type="Proteomes" id="UP000030669">
    <property type="component" value="Unassembled WGS sequence"/>
</dbReference>
<feature type="domain" description="RRM" evidence="4">
    <location>
        <begin position="241"/>
        <end position="334"/>
    </location>
</feature>
<feature type="region of interest" description="Disordered" evidence="3">
    <location>
        <begin position="261"/>
        <end position="280"/>
    </location>
</feature>
<gene>
    <name evidence="5" type="ORF">GLOTRDRAFT_113800</name>
</gene>
<dbReference type="GeneID" id="19299785"/>
<dbReference type="AlphaFoldDB" id="S7RVU8"/>
<feature type="compositionally biased region" description="Basic and acidic residues" evidence="3">
    <location>
        <begin position="395"/>
        <end position="419"/>
    </location>
</feature>
<evidence type="ECO:0000313" key="6">
    <source>
        <dbReference type="Proteomes" id="UP000030669"/>
    </source>
</evidence>
<feature type="compositionally biased region" description="Polar residues" evidence="3">
    <location>
        <begin position="440"/>
        <end position="450"/>
    </location>
</feature>
<dbReference type="SMART" id="SM00360">
    <property type="entry name" value="RRM"/>
    <property type="match status" value="2"/>
</dbReference>
<dbReference type="GO" id="GO:0003723">
    <property type="term" value="F:RNA binding"/>
    <property type="evidence" value="ECO:0007669"/>
    <property type="project" value="UniProtKB-UniRule"/>
</dbReference>
<feature type="compositionally biased region" description="Acidic residues" evidence="3">
    <location>
        <begin position="37"/>
        <end position="65"/>
    </location>
</feature>
<feature type="domain" description="RRM" evidence="4">
    <location>
        <begin position="116"/>
        <end position="198"/>
    </location>
</feature>
<evidence type="ECO:0000256" key="1">
    <source>
        <dbReference type="ARBA" id="ARBA00022884"/>
    </source>
</evidence>